<organism evidence="3 4">
    <name type="scientific">Danxiaibacter flavus</name>
    <dbReference type="NCBI Taxonomy" id="3049108"/>
    <lineage>
        <taxon>Bacteria</taxon>
        <taxon>Pseudomonadati</taxon>
        <taxon>Bacteroidota</taxon>
        <taxon>Chitinophagia</taxon>
        <taxon>Chitinophagales</taxon>
        <taxon>Chitinophagaceae</taxon>
        <taxon>Danxiaibacter</taxon>
    </lineage>
</organism>
<dbReference type="PANTHER" id="PTHR48081:SF8">
    <property type="entry name" value="ALPHA_BETA HYDROLASE FOLD-3 DOMAIN-CONTAINING PROTEIN-RELATED"/>
    <property type="match status" value="1"/>
</dbReference>
<protein>
    <submittedName>
        <fullName evidence="3">Alpha/beta hydrolase</fullName>
    </submittedName>
</protein>
<dbReference type="InterPro" id="IPR013094">
    <property type="entry name" value="AB_hydrolase_3"/>
</dbReference>
<dbReference type="RefSeq" id="WP_369331000.1">
    <property type="nucleotide sequence ID" value="NZ_JAULBC010000006.1"/>
</dbReference>
<dbReference type="PANTHER" id="PTHR48081">
    <property type="entry name" value="AB HYDROLASE SUPERFAMILY PROTEIN C4A8.06C"/>
    <property type="match status" value="1"/>
</dbReference>
<comment type="caution">
    <text evidence="3">The sequence shown here is derived from an EMBL/GenBank/DDBJ whole genome shotgun (WGS) entry which is preliminary data.</text>
</comment>
<proteinExistence type="predicted"/>
<dbReference type="InterPro" id="IPR029058">
    <property type="entry name" value="AB_hydrolase_fold"/>
</dbReference>
<reference evidence="3 4" key="1">
    <citation type="submission" date="2023-07" db="EMBL/GenBank/DDBJ databases">
        <authorList>
            <person name="Lian W.-H."/>
        </authorList>
    </citation>
    <scope>NUCLEOTIDE SEQUENCE [LARGE SCALE GENOMIC DNA]</scope>
    <source>
        <strain evidence="3 4">SYSU DXS3180</strain>
    </source>
</reference>
<dbReference type="EMBL" id="JAULBC010000006">
    <property type="protein sequence ID" value="MEX6689593.1"/>
    <property type="molecule type" value="Genomic_DNA"/>
</dbReference>
<evidence type="ECO:0000313" key="3">
    <source>
        <dbReference type="EMBL" id="MEX6689593.1"/>
    </source>
</evidence>
<gene>
    <name evidence="3" type="ORF">QTN47_18965</name>
</gene>
<evidence type="ECO:0000313" key="4">
    <source>
        <dbReference type="Proteomes" id="UP001560573"/>
    </source>
</evidence>
<accession>A0ABV3ZIE8</accession>
<evidence type="ECO:0000256" key="1">
    <source>
        <dbReference type="ARBA" id="ARBA00022801"/>
    </source>
</evidence>
<dbReference type="GO" id="GO:0016787">
    <property type="term" value="F:hydrolase activity"/>
    <property type="evidence" value="ECO:0007669"/>
    <property type="project" value="UniProtKB-KW"/>
</dbReference>
<dbReference type="Proteomes" id="UP001560573">
    <property type="component" value="Unassembled WGS sequence"/>
</dbReference>
<dbReference type="Pfam" id="PF07859">
    <property type="entry name" value="Abhydrolase_3"/>
    <property type="match status" value="1"/>
</dbReference>
<sequence length="268" mass="29488">MEAIATQRADFNQLGTLYPPHADVTVQAETINGVSSHWFIPEGKQDGAIAIYLHGGGYIMGGIDSHKNMLAHVAAHLGIRVLLVEYRLAPEHPFPFGVEDAVVVYDYLVEQQQEIFIIGDSAGGGLTVAAIKSMTVKKRQLPRAVILLSPWIYLEADTPSYKINAANDPVLNQQGVKEYAELYRGSRPLKEVSYDDQSLQQFPPVLILVGSGEILLDDSRDFHASVSSIQPNSVLSVHNDATHVWLLSDIHSFHAKYALAQMKAFLSL</sequence>
<dbReference type="SUPFAM" id="SSF53474">
    <property type="entry name" value="alpha/beta-Hydrolases"/>
    <property type="match status" value="1"/>
</dbReference>
<name>A0ABV3ZIE8_9BACT</name>
<dbReference type="InterPro" id="IPR050300">
    <property type="entry name" value="GDXG_lipolytic_enzyme"/>
</dbReference>
<feature type="domain" description="Alpha/beta hydrolase fold-3" evidence="2">
    <location>
        <begin position="51"/>
        <end position="246"/>
    </location>
</feature>
<keyword evidence="1 3" id="KW-0378">Hydrolase</keyword>
<evidence type="ECO:0000259" key="2">
    <source>
        <dbReference type="Pfam" id="PF07859"/>
    </source>
</evidence>
<keyword evidence="4" id="KW-1185">Reference proteome</keyword>
<dbReference type="Gene3D" id="3.40.50.1820">
    <property type="entry name" value="alpha/beta hydrolase"/>
    <property type="match status" value="1"/>
</dbReference>